<dbReference type="Proteomes" id="UP001489719">
    <property type="component" value="Unassembled WGS sequence"/>
</dbReference>
<gene>
    <name evidence="1" type="ORF">V1517DRAFT_1201</name>
</gene>
<evidence type="ECO:0000313" key="2">
    <source>
        <dbReference type="Proteomes" id="UP001489719"/>
    </source>
</evidence>
<sequence>MPDTYNSGTSSSSPASASPPHGPAICHSMPQSQVNKDGQCVFQPESYGNAFNPTQVQLPMPLQQQPQQQAARVPQPPFTATVPHAHAIKNVVQPTTVNPLYEYPSANPSLAPSPVSSSGSELSSPFEAEVAGYGMWDVNADVTSMQNHNVDLGLGMMDDVDVGSISLDWQMMDECDRTMSDRLLDSLVPSTTPFRFANSSIVEPEYAQVSTATATAMPASLLSSAVPEERRLMQFTTTREESGQQTLAPPPLNPSVTAPVSIATDGPPMMAPGSDASVFLFPGEQGPERPLDEEFLVQRSISSAAPTITQSCTTIAPALLSSSSHSTATMYVHAADVELTLSPRNEVEQGPFLLASLMSPDRTSTPETETTIFSPESPVPTPDERSYDYAADWPSRSIFDVVKTDERRTVQRESSLPRRYPVVPVDVLQRTIGRAQSAKKDERGRTNSMEFQNVMRPGLMEETQTATTRQKFAVVFPAINSRTPTKKAANRRQSESTNASSGQTKKWLGKPPSPKFAAARANTTRPEYDGDSIFVASFPPKRKLSDAGLVELSEPGYNSVVNVNTAETNGPDISVGKDRSVSRPSQRSTGSFSIVIKAQPIGNSDSKTDSNRCQHNFHHPNKRRKIFAGLAFAAVSTLAVGIGATKVFA</sequence>
<evidence type="ECO:0000313" key="1">
    <source>
        <dbReference type="EMBL" id="KAK9326353.1"/>
    </source>
</evidence>
<accession>A0ACC3TYQ2</accession>
<dbReference type="EMBL" id="MU970034">
    <property type="protein sequence ID" value="KAK9326353.1"/>
    <property type="molecule type" value="Genomic_DNA"/>
</dbReference>
<proteinExistence type="predicted"/>
<keyword evidence="2" id="KW-1185">Reference proteome</keyword>
<comment type="caution">
    <text evidence="1">The sequence shown here is derived from an EMBL/GenBank/DDBJ whole genome shotgun (WGS) entry which is preliminary data.</text>
</comment>
<organism evidence="1 2">
    <name type="scientific">Lipomyces orientalis</name>
    <dbReference type="NCBI Taxonomy" id="1233043"/>
    <lineage>
        <taxon>Eukaryota</taxon>
        <taxon>Fungi</taxon>
        <taxon>Dikarya</taxon>
        <taxon>Ascomycota</taxon>
        <taxon>Saccharomycotina</taxon>
        <taxon>Lipomycetes</taxon>
        <taxon>Lipomycetales</taxon>
        <taxon>Lipomycetaceae</taxon>
        <taxon>Lipomyces</taxon>
    </lineage>
</organism>
<protein>
    <submittedName>
        <fullName evidence="1">Uncharacterized protein</fullName>
    </submittedName>
</protein>
<name>A0ACC3TYQ2_9ASCO</name>
<reference evidence="2" key="1">
    <citation type="journal article" date="2024" name="Front. Bioeng. Biotechnol.">
        <title>Genome-scale model development and genomic sequencing of the oleaginous clade Lipomyces.</title>
        <authorList>
            <person name="Czajka J.J."/>
            <person name="Han Y."/>
            <person name="Kim J."/>
            <person name="Mondo S.J."/>
            <person name="Hofstad B.A."/>
            <person name="Robles A."/>
            <person name="Haridas S."/>
            <person name="Riley R."/>
            <person name="LaButti K."/>
            <person name="Pangilinan J."/>
            <person name="Andreopoulos W."/>
            <person name="Lipzen A."/>
            <person name="Yan J."/>
            <person name="Wang M."/>
            <person name="Ng V."/>
            <person name="Grigoriev I.V."/>
            <person name="Spatafora J.W."/>
            <person name="Magnuson J.K."/>
            <person name="Baker S.E."/>
            <person name="Pomraning K.R."/>
        </authorList>
    </citation>
    <scope>NUCLEOTIDE SEQUENCE [LARGE SCALE GENOMIC DNA]</scope>
    <source>
        <strain evidence="2">CBS 10300</strain>
    </source>
</reference>